<dbReference type="KEGG" id="pda:103713413"/>
<gene>
    <name evidence="3" type="primary">LOC103713413</name>
</gene>
<dbReference type="Pfam" id="PF07795">
    <property type="entry name" value="DUF1635"/>
    <property type="match status" value="1"/>
</dbReference>
<dbReference type="AlphaFoldDB" id="A0A8B7CG85"/>
<protein>
    <submittedName>
        <fullName evidence="3">Uncharacterized protein LOC103713413</fullName>
    </submittedName>
</protein>
<dbReference type="RefSeq" id="XP_008798556.2">
    <property type="nucleotide sequence ID" value="XM_008800334.3"/>
</dbReference>
<organism evidence="2 3">
    <name type="scientific">Phoenix dactylifera</name>
    <name type="common">Date palm</name>
    <dbReference type="NCBI Taxonomy" id="42345"/>
    <lineage>
        <taxon>Eukaryota</taxon>
        <taxon>Viridiplantae</taxon>
        <taxon>Streptophyta</taxon>
        <taxon>Embryophyta</taxon>
        <taxon>Tracheophyta</taxon>
        <taxon>Spermatophyta</taxon>
        <taxon>Magnoliopsida</taxon>
        <taxon>Liliopsida</taxon>
        <taxon>Arecaceae</taxon>
        <taxon>Coryphoideae</taxon>
        <taxon>Phoeniceae</taxon>
        <taxon>Phoenix</taxon>
    </lineage>
</organism>
<evidence type="ECO:0000313" key="2">
    <source>
        <dbReference type="Proteomes" id="UP000228380"/>
    </source>
</evidence>
<keyword evidence="2" id="KW-1185">Reference proteome</keyword>
<dbReference type="InterPro" id="IPR012862">
    <property type="entry name" value="DUF1635"/>
</dbReference>
<sequence>MGVDPWAVAMDSFSSVWTSHHERTGELLHKLLRATWELEALQSSVEEERREREEHINQLIQILKATTQERDEAREQLQVLLNKISEPNLPELVHALSHLQPQSPQIWQARGNSIVMESESLSEAPNHHSYGSSPAESFSVTSMHGADSCAMGLPRPPLFLSENDRSSSMVISPGAGAARYDRADAIIDAMSAKKPLPEKGKLLETMLKLGPTLETLMVAGSLPHWRNPPPLQSIQVPPVTIKACHAQLLNRVALLNSNHLIQSSSYEKANGLSRMQPASILEFSSTLSLHTGALPCVSGDQSLRPSDREFNKLLVDDAREMSWFG</sequence>
<feature type="coiled-coil region" evidence="1">
    <location>
        <begin position="31"/>
        <end position="83"/>
    </location>
</feature>
<dbReference type="GeneID" id="103713413"/>
<accession>A0A8B7CG85</accession>
<dbReference type="OrthoDB" id="778241at2759"/>
<name>A0A8B7CG85_PHODC</name>
<reference evidence="2" key="1">
    <citation type="journal article" date="2019" name="Nat. Commun.">
        <title>Genome-wide association mapping of date palm fruit traits.</title>
        <authorList>
            <person name="Hazzouri K.M."/>
            <person name="Gros-Balthazard M."/>
            <person name="Flowers J.M."/>
            <person name="Copetti D."/>
            <person name="Lemansour A."/>
            <person name="Lebrun M."/>
            <person name="Masmoudi K."/>
            <person name="Ferrand S."/>
            <person name="Dhar M.I."/>
            <person name="Fresquez Z.A."/>
            <person name="Rosas U."/>
            <person name="Zhang J."/>
            <person name="Talag J."/>
            <person name="Lee S."/>
            <person name="Kudrna D."/>
            <person name="Powell R.F."/>
            <person name="Leitch I.J."/>
            <person name="Krueger R.R."/>
            <person name="Wing R.A."/>
            <person name="Amiri K.M.A."/>
            <person name="Purugganan M.D."/>
        </authorList>
    </citation>
    <scope>NUCLEOTIDE SEQUENCE [LARGE SCALE GENOMIC DNA]</scope>
    <source>
        <strain evidence="2">cv. Khalas</strain>
    </source>
</reference>
<keyword evidence="1" id="KW-0175">Coiled coil</keyword>
<evidence type="ECO:0000313" key="3">
    <source>
        <dbReference type="RefSeq" id="XP_008798556.2"/>
    </source>
</evidence>
<evidence type="ECO:0000256" key="1">
    <source>
        <dbReference type="SAM" id="Coils"/>
    </source>
</evidence>
<proteinExistence type="predicted"/>
<dbReference type="PANTHER" id="PTHR33431:SF12">
    <property type="entry name" value="HIGH MOBILITY GROUP BOX PROTEIN, PUTATIVE (DUF1635)-RELATED"/>
    <property type="match status" value="1"/>
</dbReference>
<dbReference type="Proteomes" id="UP000228380">
    <property type="component" value="Chromosome 13"/>
</dbReference>
<dbReference type="PANTHER" id="PTHR33431">
    <property type="entry name" value="ENABLED-LIKE PROTEIN (DUF1635)"/>
    <property type="match status" value="1"/>
</dbReference>
<reference evidence="3" key="2">
    <citation type="submission" date="2025-08" db="UniProtKB">
        <authorList>
            <consortium name="RefSeq"/>
        </authorList>
    </citation>
    <scope>IDENTIFICATION</scope>
    <source>
        <tissue evidence="3">Young leaves</tissue>
    </source>
</reference>